<evidence type="ECO:0000313" key="1">
    <source>
        <dbReference type="EMBL" id="AZQ77785.1"/>
    </source>
</evidence>
<dbReference type="EMBL" id="CP034593">
    <property type="protein sequence ID" value="AZQ77785.1"/>
    <property type="molecule type" value="Genomic_DNA"/>
</dbReference>
<dbReference type="KEGG" id="flh:EJ997_10980"/>
<protein>
    <submittedName>
        <fullName evidence="1">Uncharacterized protein</fullName>
    </submittedName>
</protein>
<gene>
    <name evidence="1" type="ORF">EJ997_10980</name>
</gene>
<organism evidence="1 2">
    <name type="scientific">Flaviflexus ciconiae</name>
    <dbReference type="NCBI Taxonomy" id="2496867"/>
    <lineage>
        <taxon>Bacteria</taxon>
        <taxon>Bacillati</taxon>
        <taxon>Actinomycetota</taxon>
        <taxon>Actinomycetes</taxon>
        <taxon>Actinomycetales</taxon>
        <taxon>Actinomycetaceae</taxon>
        <taxon>Flaviflexus</taxon>
    </lineage>
</organism>
<keyword evidence="2" id="KW-1185">Reference proteome</keyword>
<dbReference type="AlphaFoldDB" id="A0A3Q9G5E4"/>
<dbReference type="RefSeq" id="WP_126704588.1">
    <property type="nucleotide sequence ID" value="NZ_CP034593.1"/>
</dbReference>
<proteinExistence type="predicted"/>
<name>A0A3Q9G5E4_9ACTO</name>
<accession>A0A3Q9G5E4</accession>
<evidence type="ECO:0000313" key="2">
    <source>
        <dbReference type="Proteomes" id="UP000280344"/>
    </source>
</evidence>
<reference evidence="1 2" key="1">
    <citation type="submission" date="2018-12" db="EMBL/GenBank/DDBJ databases">
        <title>Complete genome sequence of Flaviflexus sp. H23T48.</title>
        <authorList>
            <person name="Bae J.-W."/>
            <person name="Lee J.-Y."/>
        </authorList>
    </citation>
    <scope>NUCLEOTIDE SEQUENCE [LARGE SCALE GENOMIC DNA]</scope>
    <source>
        <strain evidence="1 2">H23T48</strain>
    </source>
</reference>
<dbReference type="OrthoDB" id="4965181at2"/>
<sequence length="90" mass="9690">MAASNRKDSMISTTYILDGVTSDDDVLDLRLKVSSYDAKVGGVSFERQEGGRALMIVKHKDDVVLDTDNIRALVASAGDFTLDGPVENKA</sequence>
<dbReference type="Proteomes" id="UP000280344">
    <property type="component" value="Chromosome"/>
</dbReference>